<dbReference type="GO" id="GO:0009401">
    <property type="term" value="P:phosphoenolpyruvate-dependent sugar phosphotransferase system"/>
    <property type="evidence" value="ECO:0007669"/>
    <property type="project" value="InterPro"/>
</dbReference>
<accession>A0A1I3WSQ1</accession>
<feature type="transmembrane region" description="Helical" evidence="9">
    <location>
        <begin position="104"/>
        <end position="121"/>
    </location>
</feature>
<dbReference type="InterPro" id="IPR051088">
    <property type="entry name" value="PTS_Sugar-EIIC/EIIB"/>
</dbReference>
<protein>
    <recommendedName>
        <fullName evidence="8">Permease IIC component</fullName>
    </recommendedName>
</protein>
<feature type="transmembrane region" description="Helical" evidence="9">
    <location>
        <begin position="363"/>
        <end position="382"/>
    </location>
</feature>
<feature type="transmembrane region" description="Helical" evidence="9">
    <location>
        <begin position="141"/>
        <end position="163"/>
    </location>
</feature>
<name>A0A1I3WSQ1_9LACT</name>
<evidence type="ECO:0000313" key="11">
    <source>
        <dbReference type="EMBL" id="SFK10370.1"/>
    </source>
</evidence>
<evidence type="ECO:0000256" key="5">
    <source>
        <dbReference type="ARBA" id="ARBA00022692"/>
    </source>
</evidence>
<dbReference type="PROSITE" id="PS51105">
    <property type="entry name" value="PTS_EIIC_TYPE_3"/>
    <property type="match status" value="1"/>
</dbReference>
<feature type="transmembrane region" description="Helical" evidence="9">
    <location>
        <begin position="184"/>
        <end position="207"/>
    </location>
</feature>
<feature type="transmembrane region" description="Helical" evidence="9">
    <location>
        <begin position="402"/>
        <end position="419"/>
    </location>
</feature>
<evidence type="ECO:0000256" key="7">
    <source>
        <dbReference type="ARBA" id="ARBA00023136"/>
    </source>
</evidence>
<evidence type="ECO:0000256" key="8">
    <source>
        <dbReference type="PIRNR" id="PIRNR006351"/>
    </source>
</evidence>
<dbReference type="Pfam" id="PF02378">
    <property type="entry name" value="PTS_EIIC"/>
    <property type="match status" value="1"/>
</dbReference>
<keyword evidence="12" id="KW-1185">Reference proteome</keyword>
<reference evidence="12" key="1">
    <citation type="submission" date="2016-10" db="EMBL/GenBank/DDBJ databases">
        <authorList>
            <person name="Varghese N."/>
            <person name="Submissions S."/>
        </authorList>
    </citation>
    <scope>NUCLEOTIDE SEQUENCE [LARGE SCALE GENOMIC DNA]</scope>
    <source>
        <strain evidence="12">DSM 16108</strain>
    </source>
</reference>
<evidence type="ECO:0000256" key="9">
    <source>
        <dbReference type="SAM" id="Phobius"/>
    </source>
</evidence>
<comment type="subcellular location">
    <subcellularLocation>
        <location evidence="1">Cell membrane</location>
        <topology evidence="1">Multi-pass membrane protein</topology>
    </subcellularLocation>
</comment>
<organism evidence="11 12">
    <name type="scientific">Marinilactibacillus piezotolerans</name>
    <dbReference type="NCBI Taxonomy" id="258723"/>
    <lineage>
        <taxon>Bacteria</taxon>
        <taxon>Bacillati</taxon>
        <taxon>Bacillota</taxon>
        <taxon>Bacilli</taxon>
        <taxon>Lactobacillales</taxon>
        <taxon>Carnobacteriaceae</taxon>
        <taxon>Marinilactibacillus</taxon>
    </lineage>
</organism>
<dbReference type="InterPro" id="IPR004501">
    <property type="entry name" value="PTS_EIIC_3"/>
</dbReference>
<keyword evidence="6 9" id="KW-1133">Transmembrane helix</keyword>
<feature type="transmembrane region" description="Helical" evidence="9">
    <location>
        <begin position="31"/>
        <end position="57"/>
    </location>
</feature>
<feature type="transmembrane region" description="Helical" evidence="9">
    <location>
        <begin position="292"/>
        <end position="312"/>
    </location>
</feature>
<feature type="transmembrane region" description="Helical" evidence="9">
    <location>
        <begin position="227"/>
        <end position="246"/>
    </location>
</feature>
<feature type="transmembrane region" description="Helical" evidence="9">
    <location>
        <begin position="337"/>
        <end position="356"/>
    </location>
</feature>
<comment type="function">
    <text evidence="8">The phosphoenolpyruvate-dependent sugar phosphotransferase system (PTS), a major carbohydrate active -transport system, catalyzes the phosphorylation of incoming sugar substrates concomitant with their translocation across the cell membrane.</text>
</comment>
<evidence type="ECO:0000256" key="4">
    <source>
        <dbReference type="ARBA" id="ARBA00022597"/>
    </source>
</evidence>
<dbReference type="EMBL" id="FOSJ01000010">
    <property type="protein sequence ID" value="SFK10370.1"/>
    <property type="molecule type" value="Genomic_DNA"/>
</dbReference>
<keyword evidence="2 8" id="KW-0813">Transport</keyword>
<evidence type="ECO:0000256" key="2">
    <source>
        <dbReference type="ARBA" id="ARBA00022448"/>
    </source>
</evidence>
<gene>
    <name evidence="11" type="ORF">SAMN04488569_10104</name>
</gene>
<proteinExistence type="predicted"/>
<dbReference type="NCBIfam" id="TIGR00410">
    <property type="entry name" value="lacE"/>
    <property type="match status" value="1"/>
</dbReference>
<evidence type="ECO:0000313" key="12">
    <source>
        <dbReference type="Proteomes" id="UP000199589"/>
    </source>
</evidence>
<keyword evidence="5 9" id="KW-0812">Transmembrane</keyword>
<evidence type="ECO:0000256" key="1">
    <source>
        <dbReference type="ARBA" id="ARBA00004651"/>
    </source>
</evidence>
<feature type="transmembrane region" description="Helical" evidence="9">
    <location>
        <begin position="72"/>
        <end position="92"/>
    </location>
</feature>
<dbReference type="PANTHER" id="PTHR33989">
    <property type="match status" value="1"/>
</dbReference>
<dbReference type="GO" id="GO:1901264">
    <property type="term" value="P:carbohydrate derivative transport"/>
    <property type="evidence" value="ECO:0007669"/>
    <property type="project" value="TreeGrafter"/>
</dbReference>
<evidence type="ECO:0000256" key="3">
    <source>
        <dbReference type="ARBA" id="ARBA00022475"/>
    </source>
</evidence>
<evidence type="ECO:0000256" key="6">
    <source>
        <dbReference type="ARBA" id="ARBA00022989"/>
    </source>
</evidence>
<dbReference type="InterPro" id="IPR003352">
    <property type="entry name" value="PTS_EIIC"/>
</dbReference>
<dbReference type="GO" id="GO:0005886">
    <property type="term" value="C:plasma membrane"/>
    <property type="evidence" value="ECO:0007669"/>
    <property type="project" value="UniProtKB-SubCell"/>
</dbReference>
<dbReference type="PIRSF" id="PIRSF006351">
    <property type="entry name" value="PTS_EIIC-Cellobiose"/>
    <property type="match status" value="1"/>
</dbReference>
<dbReference type="GO" id="GO:0008982">
    <property type="term" value="F:protein-N(PI)-phosphohistidine-sugar phosphotransferase activity"/>
    <property type="evidence" value="ECO:0007669"/>
    <property type="project" value="UniProtKB-UniRule"/>
</dbReference>
<dbReference type="InterPro" id="IPR004796">
    <property type="entry name" value="PTS_IIC_cello"/>
</dbReference>
<feature type="domain" description="PTS EIIC type-3" evidence="10">
    <location>
        <begin position="8"/>
        <end position="418"/>
    </location>
</feature>
<sequence>MSDKNERMMNKFVEIATKIGNQVHLRSLRDAFATIIPLFVLAGLAVLINSVVFPWIFSDQMLETAEQFGTSIIRGTLNSAGLLLCPAIAYFLSKNKGFSNPISAAIIAIATYITMMPLQLMTTTTTGEEVLVDNVLSFANLGTGTMFAGIVIGLVATELLIALNKFDILKINLGEKVPPAVSRSFNVMIPAIITVSLFSGLSLLLMITLGTDLISLIVTVIQEPLRAVGTSLVGYLFLYSLGNLFFGLGIHQSVINGPFTEPFMTQNINENSVAFAEGADIPHILTISFQTAFAQMGGTGATISLIIAILIFSKVKAYRQIANLSAAPGIFEINEPLIFGMPIVFNLPMIIPFVLLPIIQTIIAYLATAAGLVSKTVVYIPWVTPPVISGWLATGGDWRASVLQIILIALGVIIYLPFLKISERVLMRQAELEQDL</sequence>
<evidence type="ECO:0000259" key="10">
    <source>
        <dbReference type="PROSITE" id="PS51105"/>
    </source>
</evidence>
<dbReference type="OrthoDB" id="1550290at2"/>
<dbReference type="AlphaFoldDB" id="A0A1I3WSQ1"/>
<dbReference type="PANTHER" id="PTHR33989:SF10">
    <property type="entry name" value="PERMEASE IIC COMPONENT"/>
    <property type="match status" value="1"/>
</dbReference>
<dbReference type="RefSeq" id="WP_091896420.1">
    <property type="nucleotide sequence ID" value="NZ_FOSJ01000010.1"/>
</dbReference>
<dbReference type="Proteomes" id="UP000199589">
    <property type="component" value="Unassembled WGS sequence"/>
</dbReference>
<keyword evidence="3 8" id="KW-1003">Cell membrane</keyword>
<keyword evidence="4 8" id="KW-0762">Sugar transport</keyword>
<keyword evidence="7 8" id="KW-0472">Membrane</keyword>